<reference evidence="7" key="1">
    <citation type="submission" date="2018-05" db="EMBL/GenBank/DDBJ databases">
        <authorList>
            <person name="Lanie J.A."/>
            <person name="Ng W.-L."/>
            <person name="Kazmierczak K.M."/>
            <person name="Andrzejewski T.M."/>
            <person name="Davidsen T.M."/>
            <person name="Wayne K.J."/>
            <person name="Tettelin H."/>
            <person name="Glass J.I."/>
            <person name="Rusch D."/>
            <person name="Podicherti R."/>
            <person name="Tsui H.-C.T."/>
            <person name="Winkler M.E."/>
        </authorList>
    </citation>
    <scope>NUCLEOTIDE SEQUENCE</scope>
</reference>
<keyword evidence="3" id="KW-0378">Hydrolase</keyword>
<dbReference type="SUPFAM" id="SSF50249">
    <property type="entry name" value="Nucleic acid-binding proteins"/>
    <property type="match status" value="1"/>
</dbReference>
<evidence type="ECO:0000259" key="6">
    <source>
        <dbReference type="PROSITE" id="PS50126"/>
    </source>
</evidence>
<dbReference type="InterPro" id="IPR019307">
    <property type="entry name" value="RNA-bd_AU-1/RNase_E/G"/>
</dbReference>
<protein>
    <recommendedName>
        <fullName evidence="6">S1 motif domain-containing protein</fullName>
    </recommendedName>
</protein>
<evidence type="ECO:0000256" key="2">
    <source>
        <dbReference type="ARBA" id="ARBA00022723"/>
    </source>
</evidence>
<proteinExistence type="predicted"/>
<feature type="domain" description="S1 motif" evidence="6">
    <location>
        <begin position="39"/>
        <end position="117"/>
    </location>
</feature>
<dbReference type="InterPro" id="IPR004659">
    <property type="entry name" value="RNase_E/G"/>
</dbReference>
<dbReference type="PANTHER" id="PTHR30001:SF0">
    <property type="entry name" value="RIBONUCLEASE G"/>
    <property type="match status" value="1"/>
</dbReference>
<dbReference type="NCBIfam" id="TIGR00757">
    <property type="entry name" value="RNaseEG"/>
    <property type="match status" value="1"/>
</dbReference>
<evidence type="ECO:0000256" key="4">
    <source>
        <dbReference type="ARBA" id="ARBA00022842"/>
    </source>
</evidence>
<dbReference type="Gene3D" id="3.40.1260.20">
    <property type="entry name" value="Ribonuclease E, catalytic domain"/>
    <property type="match status" value="1"/>
</dbReference>
<dbReference type="GO" id="GO:0006364">
    <property type="term" value="P:rRNA processing"/>
    <property type="evidence" value="ECO:0007669"/>
    <property type="project" value="TreeGrafter"/>
</dbReference>
<dbReference type="EMBL" id="UINC01001593">
    <property type="protein sequence ID" value="SUZ84392.1"/>
    <property type="molecule type" value="Genomic_DNA"/>
</dbReference>
<dbReference type="InterPro" id="IPR012340">
    <property type="entry name" value="NA-bd_OB-fold"/>
</dbReference>
<dbReference type="GO" id="GO:0046872">
    <property type="term" value="F:metal ion binding"/>
    <property type="evidence" value="ECO:0007669"/>
    <property type="project" value="UniProtKB-KW"/>
</dbReference>
<dbReference type="GO" id="GO:0016787">
    <property type="term" value="F:hydrolase activity"/>
    <property type="evidence" value="ECO:0007669"/>
    <property type="project" value="UniProtKB-KW"/>
</dbReference>
<dbReference type="PANTHER" id="PTHR30001">
    <property type="entry name" value="RIBONUCLEASE"/>
    <property type="match status" value="1"/>
</dbReference>
<keyword evidence="5" id="KW-0694">RNA-binding</keyword>
<dbReference type="GO" id="GO:0004540">
    <property type="term" value="F:RNA nuclease activity"/>
    <property type="evidence" value="ECO:0007669"/>
    <property type="project" value="InterPro"/>
</dbReference>
<dbReference type="Pfam" id="PF00575">
    <property type="entry name" value="S1"/>
    <property type="match status" value="1"/>
</dbReference>
<organism evidence="7">
    <name type="scientific">marine metagenome</name>
    <dbReference type="NCBI Taxonomy" id="408172"/>
    <lineage>
        <taxon>unclassified sequences</taxon>
        <taxon>metagenomes</taxon>
        <taxon>ecological metagenomes</taxon>
    </lineage>
</organism>
<name>A0A381QY87_9ZZZZ</name>
<sequence length="496" mass="56995">MKKEIYISEGIGETRIAVKENGKLAEIHLDKESRERTVGNIYKGIVENVIPGMQAAFVNIGRGNNAFLPFSEISDSELIADSKNSKEINVLLKQGQEIVVQVIKEPFDNKGARITTELSIAGRFIVIVPNSKYVGVSKKMRDKYERRRLKKIAFDIKKHGLGIIIRTVAEGKTEQQIQNDYNNLEKKYNQLMKVAEESTAPTLIHNDLEMTSSVLRDLISDKVEKIVVDSKENFKKVQKIIKEDSLEISDSIEHYKKRAPLFKQEKIDDEIVKLLRNKVWLKSGAYLIVEKTEAMVVVDVNSGKFVGKKKHEDNSLKINLEAAKEVAKQLRLRHLSGLILIDFIDMTSAENRKKIYLEMKKELKKDRAKVAVSEISEFGVLEMTRERTGLSIVDSLTEPCDSCRGIGRIISKDTLLTRIDYWLRDYKQQNKDLRLKLYLNPEIAHYLKKEQKKAYISLMWQNFVYLKVIEDAQIPKNQFKFTKINDTQDITTQIGT</sequence>
<evidence type="ECO:0000256" key="1">
    <source>
        <dbReference type="ARBA" id="ARBA00001946"/>
    </source>
</evidence>
<evidence type="ECO:0000256" key="5">
    <source>
        <dbReference type="ARBA" id="ARBA00022884"/>
    </source>
</evidence>
<accession>A0A381QY87</accession>
<dbReference type="Gene3D" id="2.40.50.140">
    <property type="entry name" value="Nucleic acid-binding proteins"/>
    <property type="match status" value="1"/>
</dbReference>
<dbReference type="InterPro" id="IPR003029">
    <property type="entry name" value="S1_domain"/>
</dbReference>
<dbReference type="GO" id="GO:0003723">
    <property type="term" value="F:RNA binding"/>
    <property type="evidence" value="ECO:0007669"/>
    <property type="project" value="UniProtKB-KW"/>
</dbReference>
<dbReference type="SMART" id="SM00316">
    <property type="entry name" value="S1"/>
    <property type="match status" value="1"/>
</dbReference>
<dbReference type="GO" id="GO:0005737">
    <property type="term" value="C:cytoplasm"/>
    <property type="evidence" value="ECO:0007669"/>
    <property type="project" value="TreeGrafter"/>
</dbReference>
<evidence type="ECO:0000256" key="3">
    <source>
        <dbReference type="ARBA" id="ARBA00022801"/>
    </source>
</evidence>
<keyword evidence="4" id="KW-0460">Magnesium</keyword>
<keyword evidence="2" id="KW-0479">Metal-binding</keyword>
<dbReference type="Pfam" id="PF10150">
    <property type="entry name" value="RNase_E_G"/>
    <property type="match status" value="1"/>
</dbReference>
<dbReference type="CDD" id="cd04453">
    <property type="entry name" value="S1_RNase_E"/>
    <property type="match status" value="1"/>
</dbReference>
<dbReference type="PROSITE" id="PS50126">
    <property type="entry name" value="S1"/>
    <property type="match status" value="1"/>
</dbReference>
<evidence type="ECO:0000313" key="7">
    <source>
        <dbReference type="EMBL" id="SUZ84392.1"/>
    </source>
</evidence>
<dbReference type="AlphaFoldDB" id="A0A381QY87"/>
<comment type="cofactor">
    <cofactor evidence="1">
        <name>Mg(2+)</name>
        <dbReference type="ChEBI" id="CHEBI:18420"/>
    </cofactor>
</comment>
<gene>
    <name evidence="7" type="ORF">METZ01_LOCUS37246</name>
</gene>